<dbReference type="Proteomes" id="UP000239532">
    <property type="component" value="Unassembled WGS sequence"/>
</dbReference>
<protein>
    <recommendedName>
        <fullName evidence="3">DUF1853 domain-containing protein</fullName>
    </recommendedName>
</protein>
<sequence length="291" mass="34565">MNTDYDRFKAFYQTSTFWQGTLGGIEQFPLSNFDFSHLSDEEHVLELPSIPHGTVLGKRAEYFFEFCARQSSNYEVLASNVQVFRGNRTLGEIDYILKHKSTQQVFHVELVYKFYIFELGKNYKSAYLSRDQNQELSSYVGPNRRDYFIKKFDHLKKRQLPILQLPETLELIQSLNIDVTQIKQQVCFLAHVYIPREMWQREFKYLNKRCIKGYYMDEFAFAKAITSNLYFLPEKKQWKMRPQSLQVAFTHEQLLPEVRQSLERGFAPMIWMQWPSGEFESFFVVAALPTP</sequence>
<gene>
    <name evidence="1" type="ORF">BST86_05355</name>
</gene>
<dbReference type="AlphaFoldDB" id="A0A2S9WSW3"/>
<organism evidence="1 2">
    <name type="scientific">Nonlabens agnitus</name>
    <dbReference type="NCBI Taxonomy" id="870484"/>
    <lineage>
        <taxon>Bacteria</taxon>
        <taxon>Pseudomonadati</taxon>
        <taxon>Bacteroidota</taxon>
        <taxon>Flavobacteriia</taxon>
        <taxon>Flavobacteriales</taxon>
        <taxon>Flavobacteriaceae</taxon>
        <taxon>Nonlabens</taxon>
    </lineage>
</organism>
<evidence type="ECO:0000313" key="2">
    <source>
        <dbReference type="Proteomes" id="UP000239532"/>
    </source>
</evidence>
<reference evidence="1 2" key="1">
    <citation type="submission" date="2016-11" db="EMBL/GenBank/DDBJ databases">
        <title>Trade-off between light-utilization and light-protection in marine flavobacteria.</title>
        <authorList>
            <person name="Kumagai Y."/>
        </authorList>
    </citation>
    <scope>NUCLEOTIDE SEQUENCE [LARGE SCALE GENOMIC DNA]</scope>
    <source>
        <strain evidence="1 2">JCM 17109</strain>
    </source>
</reference>
<evidence type="ECO:0008006" key="3">
    <source>
        <dbReference type="Google" id="ProtNLM"/>
    </source>
</evidence>
<dbReference type="Pfam" id="PF08907">
    <property type="entry name" value="DUF1853"/>
    <property type="match status" value="1"/>
</dbReference>
<dbReference type="EMBL" id="MQUC01000003">
    <property type="protein sequence ID" value="PRP66565.1"/>
    <property type="molecule type" value="Genomic_DNA"/>
</dbReference>
<keyword evidence="2" id="KW-1185">Reference proteome</keyword>
<proteinExistence type="predicted"/>
<dbReference type="RefSeq" id="WP_105982383.1">
    <property type="nucleotide sequence ID" value="NZ_MQUC01000003.1"/>
</dbReference>
<dbReference type="OrthoDB" id="1466769at2"/>
<dbReference type="InterPro" id="IPR015003">
    <property type="entry name" value="DUF1853"/>
</dbReference>
<comment type="caution">
    <text evidence="1">The sequence shown here is derived from an EMBL/GenBank/DDBJ whole genome shotgun (WGS) entry which is preliminary data.</text>
</comment>
<evidence type="ECO:0000313" key="1">
    <source>
        <dbReference type="EMBL" id="PRP66565.1"/>
    </source>
</evidence>
<accession>A0A2S9WSW3</accession>
<name>A0A2S9WSW3_9FLAO</name>